<dbReference type="GO" id="GO:0005524">
    <property type="term" value="F:ATP binding"/>
    <property type="evidence" value="ECO:0007669"/>
    <property type="project" value="UniProtKB-KW"/>
</dbReference>
<dbReference type="InterPro" id="IPR027417">
    <property type="entry name" value="P-loop_NTPase"/>
</dbReference>
<evidence type="ECO:0000313" key="9">
    <source>
        <dbReference type="EMBL" id="BAJ53233.1"/>
    </source>
</evidence>
<dbReference type="EMBL" id="AP011973">
    <property type="protein sequence ID" value="BAJ53233.1"/>
    <property type="molecule type" value="Genomic_DNA"/>
</dbReference>
<dbReference type="STRING" id="180498.E6NUC3"/>
<feature type="domain" description="NB-ARC" evidence="7">
    <location>
        <begin position="159"/>
        <end position="320"/>
    </location>
</feature>
<dbReference type="Proteomes" id="UP000027138">
    <property type="component" value="Unassembled WGS sequence"/>
</dbReference>
<evidence type="ECO:0000259" key="7">
    <source>
        <dbReference type="Pfam" id="PF00931"/>
    </source>
</evidence>
<keyword evidence="11" id="KW-1185">Reference proteome</keyword>
<dbReference type="PANTHER" id="PTHR33463:SF181">
    <property type="entry name" value="AAA+ ATPASE DOMAIN-CONTAINING PROTEIN"/>
    <property type="match status" value="1"/>
</dbReference>
<dbReference type="InterPro" id="IPR036388">
    <property type="entry name" value="WH-like_DNA-bd_sf"/>
</dbReference>
<organism evidence="9">
    <name type="scientific">Jatropha curcas</name>
    <name type="common">Barbados nut</name>
    <dbReference type="NCBI Taxonomy" id="180498"/>
    <lineage>
        <taxon>Eukaryota</taxon>
        <taxon>Viridiplantae</taxon>
        <taxon>Streptophyta</taxon>
        <taxon>Embryophyta</taxon>
        <taxon>Tracheophyta</taxon>
        <taxon>Spermatophyta</taxon>
        <taxon>Magnoliopsida</taxon>
        <taxon>eudicotyledons</taxon>
        <taxon>Gunneridae</taxon>
        <taxon>Pentapetalae</taxon>
        <taxon>rosids</taxon>
        <taxon>fabids</taxon>
        <taxon>Malpighiales</taxon>
        <taxon>Euphorbiaceae</taxon>
        <taxon>Crotonoideae</taxon>
        <taxon>Jatropheae</taxon>
        <taxon>Jatropha</taxon>
    </lineage>
</organism>
<reference evidence="10 11" key="2">
    <citation type="journal article" date="2014" name="PLoS ONE">
        <title>Global Analysis of Gene Expression Profiles in Physic Nut (Jatropha curcas L.) Seedlings Exposed to Salt Stress.</title>
        <authorList>
            <person name="Zhang L."/>
            <person name="Zhang C."/>
            <person name="Wu P."/>
            <person name="Chen Y."/>
            <person name="Li M."/>
            <person name="Jiang H."/>
            <person name="Wu G."/>
        </authorList>
    </citation>
    <scope>NUCLEOTIDE SEQUENCE [LARGE SCALE GENOMIC DNA]</scope>
    <source>
        <strain evidence="11">cv. GZQX0401</strain>
        <tissue evidence="10">Young leaves</tissue>
    </source>
</reference>
<dbReference type="GO" id="GO:0043531">
    <property type="term" value="F:ADP binding"/>
    <property type="evidence" value="ECO:0007669"/>
    <property type="project" value="InterPro"/>
</dbReference>
<dbReference type="SUPFAM" id="SSF52058">
    <property type="entry name" value="L domain-like"/>
    <property type="match status" value="1"/>
</dbReference>
<sequence>MEIILSIASKIAENLVEPVGRQFGYLCHCDRNIEALNDENDKLQEMRAGVQQLSDAAISSGKVLSHDVERWLRKVDKNCEELGRFLEHVKLERSSLHGWSPNLKSRYFLSRKAKKKTGIVVKLREEWNTLDRETYPAPPPNLGSTFTGGFKSFQSREIVMGEVMEVLRSNKINMISICGLGGVGKTTMVKEIIKRAEAENRFDKVVVAKVSQNPNFLDIQQEIADGIGFKLEPKALYGRAIHLHGQLRRIKRILIVFDDVWEKFSLEEIGIPSTDQHQGCKILLTSRNEDVCCKMNNQKNFTVGILSELETWKFFMEVAGTSVNNPGIQPLAKEVAMKCGGLPIIILILGNALRGKEKHIWEDVVRQLQNSNKVDNSEMQNEVYLQIELSYDYLRSEDAKLCFLLCCLFPEDFDIPIEYLVRYGMGLRLFHSICTLEEVRNRVHALVEKLKKYFLLLESGKAECVKLHDIVRKTALSIASKSQHKFLVRHDAEREWLREDKYGDYMGVSIVCDKMYKGVDGLDSSRLKFLQLLSMNCTLGVKSPDLNNAFKGMEELRVLALLNMPISSLPSSLQVLGNLSTLCLDHCCFGATFGSTEDLSVIGTLVNLEILSFSGSDILELPQKLENLSHLRLLDLTACASLRKIPAGILSRLTQLEELYMRNSFSKWEFASGEYEGKTNASIAELSSLSGHLKVLDIHVTEINLLAEGLLFRNLKRFNISIGSPGCETGTYLFRNYLRIDGDVCGIIWRGIHELLKKTEILYLQVESLKNVLSELDTDGFLCLKELSLVCCYKLECIIDTGDWAPHVTGFPLLESLSLRALHNLREIWHEELPKSPSELPCFGNLRSLKIFDCNKLKYIFSLSIARGLVHLEYLDCSRCGKLREVISRMEGEDLKAAEAAAPDSSWFPKLTYLELDSLSDLISFCQTVGDDVVQKSLNHQEGLTGFDQSTTASSEKIQHGKIQACTQLELVFNKLFTSIWMQQLLNLEQLVLKGCDSLEVVFDLDDQVNGALSCLKELELHYLTKLRHVWKHTNGIQGFQNLRALTVKGCKSLKSLFSLSIVAILANLQELEVTSCEGMEEIIAKAEDVKANPILFPQLNSLKLVHLPNLINFSSEPHAFEWPLLKKVTVRRCPRLNIFGAAGQCCSYSMTPQPLFHAKAVLHMEILQLSGLDSLTRIGYHELPEGSLCKLREIEVEDCENLLNVVHSSLTARLQKLEKLVVCHCASIVEIFESQTKNEVEKYTKMVYHLEEVILMSLPKLLRICNSPREIWCFQQLRRLEVYDCGNLRSILSPLLASSLQNLQIIKIYACEMLEKVIAQENEELQQARKNRIVFHQLKLLELVKLPNLKRFCDGIYAVELPLLGELVLKECPEIKAPFYRHLNAPNLKKVHINSSEYLLTRDLSAEVGNHFKGKVTLDKLEILHVSHVENLRSLGHDQIPDGFFCELREMEVKACENLLNVIPSNIEERFLKLEKLTVHSCASLVKIFESEGVSSHERLGGMFFKLKKLNLTSLPELAHVLNNPRIPSFQHLESLNIDDCSNLRSIFSPSVAASLQQLKIIKISNCKLVEDIIGKEDGKNLEATVNKIVFPELWHLTLENLPNFTGFCWGVSDFELPSFDELIVVKCPKMKLFTYKFVSTPKLEKVCIDSHYCALMGDLNATISYLFKGKGLVVDDKILAMGLAHEQIDILEDHESQA</sequence>
<keyword evidence="2" id="KW-0433">Leucine-rich repeat</keyword>
<dbReference type="Gene3D" id="3.80.10.10">
    <property type="entry name" value="Ribonuclease Inhibitor"/>
    <property type="match status" value="6"/>
</dbReference>
<evidence type="ECO:0000256" key="5">
    <source>
        <dbReference type="ARBA" id="ARBA00022821"/>
    </source>
</evidence>
<keyword evidence="4" id="KW-0547">Nucleotide-binding</keyword>
<feature type="domain" description="Disease resistance protein At4g27190-like leucine-rich repeats" evidence="8">
    <location>
        <begin position="763"/>
        <end position="881"/>
    </location>
</feature>
<evidence type="ECO:0000256" key="1">
    <source>
        <dbReference type="ARBA" id="ARBA00008894"/>
    </source>
</evidence>
<dbReference type="Pfam" id="PF23247">
    <property type="entry name" value="LRR_RPS2"/>
    <property type="match status" value="4"/>
</dbReference>
<dbReference type="SUPFAM" id="SSF52540">
    <property type="entry name" value="P-loop containing nucleoside triphosphate hydrolases"/>
    <property type="match status" value="1"/>
</dbReference>
<dbReference type="Gene3D" id="3.40.50.300">
    <property type="entry name" value="P-loop containing nucleotide triphosphate hydrolases"/>
    <property type="match status" value="1"/>
</dbReference>
<dbReference type="InterPro" id="IPR057135">
    <property type="entry name" value="At4g27190-like_LRR"/>
</dbReference>
<dbReference type="Pfam" id="PF00931">
    <property type="entry name" value="NB-ARC"/>
    <property type="match status" value="1"/>
</dbReference>
<comment type="similarity">
    <text evidence="1">Belongs to the disease resistance NB-LRR family.</text>
</comment>
<feature type="domain" description="Disease resistance protein At4g27190-like leucine-rich repeats" evidence="8">
    <location>
        <begin position="1423"/>
        <end position="1569"/>
    </location>
</feature>
<evidence type="ECO:0000313" key="10">
    <source>
        <dbReference type="EMBL" id="KDP37106.1"/>
    </source>
</evidence>
<evidence type="ECO:0000256" key="6">
    <source>
        <dbReference type="ARBA" id="ARBA00022840"/>
    </source>
</evidence>
<keyword evidence="6" id="KW-0067">ATP-binding</keyword>
<dbReference type="OrthoDB" id="1898799at2759"/>
<dbReference type="InterPro" id="IPR050905">
    <property type="entry name" value="Plant_NBS-LRR"/>
</dbReference>
<dbReference type="InterPro" id="IPR042197">
    <property type="entry name" value="Apaf_helical"/>
</dbReference>
<dbReference type="PRINTS" id="PR00364">
    <property type="entry name" value="DISEASERSIST"/>
</dbReference>
<accession>E6NUC3</accession>
<keyword evidence="3" id="KW-0677">Repeat</keyword>
<evidence type="ECO:0000313" key="11">
    <source>
        <dbReference type="Proteomes" id="UP000027138"/>
    </source>
</evidence>
<name>E6NUC3_JATCU</name>
<dbReference type="InterPro" id="IPR032675">
    <property type="entry name" value="LRR_dom_sf"/>
</dbReference>
<evidence type="ECO:0000256" key="3">
    <source>
        <dbReference type="ARBA" id="ARBA00022737"/>
    </source>
</evidence>
<gene>
    <name evidence="9" type="primary">JHL06P13.14</name>
    <name evidence="10" type="ORF">JCGZ_06162</name>
</gene>
<proteinExistence type="inferred from homology"/>
<dbReference type="FunFam" id="3.40.50.300:FF:001091">
    <property type="entry name" value="Probable disease resistance protein At1g61300"/>
    <property type="match status" value="1"/>
</dbReference>
<evidence type="ECO:0000256" key="2">
    <source>
        <dbReference type="ARBA" id="ARBA00022614"/>
    </source>
</evidence>
<evidence type="ECO:0000256" key="4">
    <source>
        <dbReference type="ARBA" id="ARBA00022741"/>
    </source>
</evidence>
<protein>
    <submittedName>
        <fullName evidence="9">JHL06P13.14 protein</fullName>
    </submittedName>
</protein>
<dbReference type="Gene3D" id="1.10.8.430">
    <property type="entry name" value="Helical domain of apoptotic protease-activating factors"/>
    <property type="match status" value="1"/>
</dbReference>
<dbReference type="PANTHER" id="PTHR33463">
    <property type="entry name" value="NB-ARC DOMAIN-CONTAINING PROTEIN-RELATED"/>
    <property type="match status" value="1"/>
</dbReference>
<dbReference type="EMBL" id="KK914415">
    <property type="protein sequence ID" value="KDP37106.1"/>
    <property type="molecule type" value="Genomic_DNA"/>
</dbReference>
<feature type="domain" description="Disease resistance protein At4g27190-like leucine-rich repeats" evidence="8">
    <location>
        <begin position="954"/>
        <end position="1078"/>
    </location>
</feature>
<dbReference type="Gene3D" id="1.10.10.10">
    <property type="entry name" value="Winged helix-like DNA-binding domain superfamily/Winged helix DNA-binding domain"/>
    <property type="match status" value="1"/>
</dbReference>
<reference evidence="9" key="1">
    <citation type="journal article" date="2011" name="DNA Res.">
        <title>Sequence analysis of the genome of an oil-bearing tree, Jatropha curcas L.</title>
        <authorList>
            <person name="Sato S."/>
            <person name="Hirakawa H."/>
            <person name="Isobe S."/>
            <person name="Fukai E."/>
            <person name="Watanabe A."/>
            <person name="Kato M."/>
            <person name="Kawashima K."/>
            <person name="Minami C."/>
            <person name="Muraki A."/>
            <person name="Nakazaki N."/>
            <person name="Takahashi C."/>
            <person name="Nakayama S."/>
            <person name="Kishida Y."/>
            <person name="Kohara M."/>
            <person name="Yamada M."/>
            <person name="Tsuruoka H."/>
            <person name="Sasamoto S."/>
            <person name="Tabata S."/>
            <person name="Aizu T."/>
            <person name="Toyoda A."/>
            <person name="Shin-I T."/>
            <person name="Minakuchi Y."/>
            <person name="Kohara Y."/>
            <person name="Fujiyama A."/>
            <person name="Tsuchimoto S."/>
            <person name="Kajiyama S."/>
            <person name="Makigano E."/>
            <person name="Ohmido N."/>
            <person name="Shibagaki N."/>
            <person name="Cartagena J.A."/>
            <person name="Wada N."/>
            <person name="Kohinata T."/>
            <person name="Atefeh A."/>
            <person name="Yuasa S."/>
            <person name="Matsunaga S."/>
            <person name="Fukui K."/>
        </authorList>
    </citation>
    <scope>NUCLEOTIDE SEQUENCE</scope>
    <source>
        <strain evidence="9">Palawan</strain>
    </source>
</reference>
<feature type="domain" description="Disease resistance protein At4g27190-like leucine-rich repeats" evidence="8">
    <location>
        <begin position="1167"/>
        <end position="1313"/>
    </location>
</feature>
<dbReference type="GO" id="GO:0006952">
    <property type="term" value="P:defense response"/>
    <property type="evidence" value="ECO:0007669"/>
    <property type="project" value="UniProtKB-KW"/>
</dbReference>
<keyword evidence="5" id="KW-0611">Plant defense</keyword>
<evidence type="ECO:0000259" key="8">
    <source>
        <dbReference type="Pfam" id="PF23247"/>
    </source>
</evidence>
<dbReference type="InterPro" id="IPR002182">
    <property type="entry name" value="NB-ARC"/>
</dbReference>
<dbReference type="SUPFAM" id="SSF52047">
    <property type="entry name" value="RNI-like"/>
    <property type="match status" value="3"/>
</dbReference>